<dbReference type="InterPro" id="IPR006806">
    <property type="entry name" value="NDUFA5"/>
</dbReference>
<dbReference type="InParanoid" id="A0A4Q1BPC1"/>
<evidence type="ECO:0000313" key="10">
    <source>
        <dbReference type="Proteomes" id="UP000289152"/>
    </source>
</evidence>
<dbReference type="GO" id="GO:0022904">
    <property type="term" value="P:respiratory electron transport chain"/>
    <property type="evidence" value="ECO:0007669"/>
    <property type="project" value="InterPro"/>
</dbReference>
<name>A0A4Q1BPC1_TREME</name>
<keyword evidence="10" id="KW-1185">Reference proteome</keyword>
<evidence type="ECO:0000256" key="5">
    <source>
        <dbReference type="ARBA" id="ARBA00022792"/>
    </source>
</evidence>
<dbReference type="OrthoDB" id="286811at2759"/>
<reference evidence="9 10" key="1">
    <citation type="submission" date="2016-06" db="EMBL/GenBank/DDBJ databases">
        <title>Evolution of pathogenesis and genome organization in the Tremellales.</title>
        <authorList>
            <person name="Cuomo C."/>
            <person name="Litvintseva A."/>
            <person name="Heitman J."/>
            <person name="Chen Y."/>
            <person name="Sun S."/>
            <person name="Springer D."/>
            <person name="Dromer F."/>
            <person name="Young S."/>
            <person name="Zeng Q."/>
            <person name="Chapman S."/>
            <person name="Gujja S."/>
            <person name="Saif S."/>
            <person name="Birren B."/>
        </authorList>
    </citation>
    <scope>NUCLEOTIDE SEQUENCE [LARGE SCALE GENOMIC DNA]</scope>
    <source>
        <strain evidence="9 10">ATCC 28783</strain>
    </source>
</reference>
<evidence type="ECO:0000256" key="6">
    <source>
        <dbReference type="ARBA" id="ARBA00022982"/>
    </source>
</evidence>
<proteinExistence type="inferred from homology"/>
<sequence>MLRATLPLLSAIRSIKASTGITGLPAHPDPLPALSHIYASTLSLLSSIPSTSVYRQATQAVTEHNLNIVEKAKGDVASVERELGMVEKLIEAAKEEQNLAGKMLEWKSWEALEEEPRPNQWRYFDPGNE</sequence>
<dbReference type="EMBL" id="SDIL01000027">
    <property type="protein sequence ID" value="RXK39731.1"/>
    <property type="molecule type" value="Genomic_DNA"/>
</dbReference>
<evidence type="ECO:0000256" key="3">
    <source>
        <dbReference type="ARBA" id="ARBA00022448"/>
    </source>
</evidence>
<keyword evidence="6" id="KW-0249">Electron transport</keyword>
<organism evidence="9 10">
    <name type="scientific">Tremella mesenterica</name>
    <name type="common">Jelly fungus</name>
    <dbReference type="NCBI Taxonomy" id="5217"/>
    <lineage>
        <taxon>Eukaryota</taxon>
        <taxon>Fungi</taxon>
        <taxon>Dikarya</taxon>
        <taxon>Basidiomycota</taxon>
        <taxon>Agaricomycotina</taxon>
        <taxon>Tremellomycetes</taxon>
        <taxon>Tremellales</taxon>
        <taxon>Tremellaceae</taxon>
        <taxon>Tremella</taxon>
    </lineage>
</organism>
<dbReference type="VEuPathDB" id="FungiDB:TREMEDRAFT_58534"/>
<evidence type="ECO:0000256" key="4">
    <source>
        <dbReference type="ARBA" id="ARBA00022660"/>
    </source>
</evidence>
<accession>A0A4Q1BPC1</accession>
<keyword evidence="9" id="KW-0830">Ubiquinone</keyword>
<dbReference type="AlphaFoldDB" id="A0A4Q1BPC1"/>
<comment type="caution">
    <text evidence="9">The sequence shown here is derived from an EMBL/GenBank/DDBJ whole genome shotgun (WGS) entry which is preliminary data.</text>
</comment>
<keyword evidence="3" id="KW-0813">Transport</keyword>
<evidence type="ECO:0000313" key="9">
    <source>
        <dbReference type="EMBL" id="RXK39731.1"/>
    </source>
</evidence>
<keyword evidence="7" id="KW-0496">Mitochondrion</keyword>
<keyword evidence="4" id="KW-0679">Respiratory chain</keyword>
<gene>
    <name evidence="9" type="ORF">M231_02924</name>
</gene>
<dbReference type="Proteomes" id="UP000289152">
    <property type="component" value="Unassembled WGS sequence"/>
</dbReference>
<keyword evidence="8" id="KW-0472">Membrane</keyword>
<keyword evidence="5" id="KW-0999">Mitochondrion inner membrane</keyword>
<evidence type="ECO:0000256" key="1">
    <source>
        <dbReference type="ARBA" id="ARBA00004443"/>
    </source>
</evidence>
<dbReference type="PANTHER" id="PTHR12653:SF0">
    <property type="entry name" value="NADH DEHYDROGENASE [UBIQUINONE] 1 ALPHA SUBCOMPLEX SUBUNIT 5"/>
    <property type="match status" value="1"/>
</dbReference>
<evidence type="ECO:0000256" key="2">
    <source>
        <dbReference type="ARBA" id="ARBA00010261"/>
    </source>
</evidence>
<evidence type="ECO:0000256" key="7">
    <source>
        <dbReference type="ARBA" id="ARBA00023128"/>
    </source>
</evidence>
<dbReference type="Pfam" id="PF04716">
    <property type="entry name" value="ETC_C1_NDUFA5"/>
    <property type="match status" value="1"/>
</dbReference>
<comment type="subcellular location">
    <subcellularLocation>
        <location evidence="1">Mitochondrion inner membrane</location>
        <topology evidence="1">Peripheral membrane protein</topology>
        <orientation evidence="1">Matrix side</orientation>
    </subcellularLocation>
</comment>
<dbReference type="STRING" id="5217.A0A4Q1BPC1"/>
<dbReference type="GO" id="GO:0005743">
    <property type="term" value="C:mitochondrial inner membrane"/>
    <property type="evidence" value="ECO:0007669"/>
    <property type="project" value="UniProtKB-SubCell"/>
</dbReference>
<dbReference type="OMA" id="ENQWKWP"/>
<evidence type="ECO:0000256" key="8">
    <source>
        <dbReference type="ARBA" id="ARBA00023136"/>
    </source>
</evidence>
<dbReference type="PANTHER" id="PTHR12653">
    <property type="entry name" value="NADH-UBIQUINONE OXIDOREDUCTASE 13 KD-B SUBUNIT"/>
    <property type="match status" value="1"/>
</dbReference>
<protein>
    <submittedName>
        <fullName evidence="9">NADH dehydrogenase (Ubiquinone) 1 alpha subcomplex 5</fullName>
    </submittedName>
</protein>
<comment type="similarity">
    <text evidence="2">Belongs to the complex I NDUFA5 subunit family.</text>
</comment>